<dbReference type="InterPro" id="IPR003593">
    <property type="entry name" value="AAA+_ATPase"/>
</dbReference>
<dbReference type="GO" id="GO:0005524">
    <property type="term" value="F:ATP binding"/>
    <property type="evidence" value="ECO:0007669"/>
    <property type="project" value="UniProtKB-KW"/>
</dbReference>
<evidence type="ECO:0000256" key="5">
    <source>
        <dbReference type="ARBA" id="ARBA00022840"/>
    </source>
</evidence>
<name>A0A3P1WQI0_9ACTN</name>
<accession>A0A3P1WQI0</accession>
<dbReference type="GO" id="GO:0022857">
    <property type="term" value="F:transmembrane transporter activity"/>
    <property type="evidence" value="ECO:0007669"/>
    <property type="project" value="InterPro"/>
</dbReference>
<evidence type="ECO:0000313" key="7">
    <source>
        <dbReference type="EMBL" id="RRD48521.1"/>
    </source>
</evidence>
<evidence type="ECO:0000259" key="6">
    <source>
        <dbReference type="PROSITE" id="PS50893"/>
    </source>
</evidence>
<dbReference type="AlphaFoldDB" id="A0A3P1WQI0"/>
<proteinExistence type="inferred from homology"/>
<keyword evidence="4" id="KW-0201">Cytochrome c-type biogenesis</keyword>
<dbReference type="PROSITE" id="PS00211">
    <property type="entry name" value="ABC_TRANSPORTER_1"/>
    <property type="match status" value="1"/>
</dbReference>
<dbReference type="InterPro" id="IPR017871">
    <property type="entry name" value="ABC_transporter-like_CS"/>
</dbReference>
<gene>
    <name evidence="7" type="primary">ccmA</name>
    <name evidence="7" type="ORF">EII35_12360</name>
</gene>
<evidence type="ECO:0000256" key="3">
    <source>
        <dbReference type="ARBA" id="ARBA00022741"/>
    </source>
</evidence>
<reference evidence="7 8" key="1">
    <citation type="submission" date="2018-11" db="EMBL/GenBank/DDBJ databases">
        <title>Genomes From Bacteria Associated with the Canine Oral Cavity: a Test Case for Automated Genome-Based Taxonomic Assignment.</title>
        <authorList>
            <person name="Coil D.A."/>
            <person name="Jospin G."/>
            <person name="Darling A.E."/>
            <person name="Wallis C."/>
            <person name="Davis I.J."/>
            <person name="Harris S."/>
            <person name="Eisen J.A."/>
            <person name="Holcombe L.J."/>
            <person name="O'Flynn C."/>
        </authorList>
    </citation>
    <scope>NUCLEOTIDE SEQUENCE [LARGE SCALE GENOMIC DNA]</scope>
    <source>
        <strain evidence="7 8">OH2822_COT-296</strain>
    </source>
</reference>
<dbReference type="RefSeq" id="WP_125228774.1">
    <property type="nucleotide sequence ID" value="NZ_RQYT01000037.1"/>
</dbReference>
<dbReference type="GO" id="GO:0016887">
    <property type="term" value="F:ATP hydrolysis activity"/>
    <property type="evidence" value="ECO:0007669"/>
    <property type="project" value="InterPro"/>
</dbReference>
<organism evidence="7 8">
    <name type="scientific">Arachnia propionica</name>
    <dbReference type="NCBI Taxonomy" id="1750"/>
    <lineage>
        <taxon>Bacteria</taxon>
        <taxon>Bacillati</taxon>
        <taxon>Actinomycetota</taxon>
        <taxon>Actinomycetes</taxon>
        <taxon>Propionibacteriales</taxon>
        <taxon>Propionibacteriaceae</taxon>
        <taxon>Arachnia</taxon>
    </lineage>
</organism>
<dbReference type="InterPro" id="IPR003439">
    <property type="entry name" value="ABC_transporter-like_ATP-bd"/>
</dbReference>
<protein>
    <submittedName>
        <fullName evidence="7">Heme ABC exporter ATP-binding protein CcmA</fullName>
        <ecNumber evidence="7">3.6.3.41</ecNumber>
    </submittedName>
</protein>
<keyword evidence="7" id="KW-0378">Hydrolase</keyword>
<keyword evidence="3" id="KW-0547">Nucleotide-binding</keyword>
<dbReference type="InterPro" id="IPR005895">
    <property type="entry name" value="ABC_transptr_haem_export_CcmA"/>
</dbReference>
<dbReference type="PANTHER" id="PTHR43335:SF4">
    <property type="entry name" value="ABC TRANSPORTER, ATP-BINDING PROTEIN"/>
    <property type="match status" value="1"/>
</dbReference>
<evidence type="ECO:0000256" key="4">
    <source>
        <dbReference type="ARBA" id="ARBA00022748"/>
    </source>
</evidence>
<dbReference type="PANTHER" id="PTHR43335">
    <property type="entry name" value="ABC TRANSPORTER, ATP-BINDING PROTEIN"/>
    <property type="match status" value="1"/>
</dbReference>
<dbReference type="EMBL" id="RQYT01000037">
    <property type="protein sequence ID" value="RRD48521.1"/>
    <property type="molecule type" value="Genomic_DNA"/>
</dbReference>
<dbReference type="SMART" id="SM00382">
    <property type="entry name" value="AAA"/>
    <property type="match status" value="1"/>
</dbReference>
<keyword evidence="5 7" id="KW-0067">ATP-binding</keyword>
<dbReference type="EC" id="3.6.3.41" evidence="7"/>
<dbReference type="GO" id="GO:0017004">
    <property type="term" value="P:cytochrome complex assembly"/>
    <property type="evidence" value="ECO:0007669"/>
    <property type="project" value="UniProtKB-KW"/>
</dbReference>
<dbReference type="Pfam" id="PF00005">
    <property type="entry name" value="ABC_tran"/>
    <property type="match status" value="1"/>
</dbReference>
<dbReference type="PROSITE" id="PS50893">
    <property type="entry name" value="ABC_TRANSPORTER_2"/>
    <property type="match status" value="1"/>
</dbReference>
<evidence type="ECO:0000313" key="8">
    <source>
        <dbReference type="Proteomes" id="UP000280935"/>
    </source>
</evidence>
<dbReference type="OrthoDB" id="9805514at2"/>
<evidence type="ECO:0000256" key="1">
    <source>
        <dbReference type="ARBA" id="ARBA00005417"/>
    </source>
</evidence>
<dbReference type="CDD" id="cd03230">
    <property type="entry name" value="ABC_DR_subfamily_A"/>
    <property type="match status" value="1"/>
</dbReference>
<dbReference type="Proteomes" id="UP000280935">
    <property type="component" value="Unassembled WGS sequence"/>
</dbReference>
<feature type="domain" description="ABC transporter" evidence="6">
    <location>
        <begin position="12"/>
        <end position="235"/>
    </location>
</feature>
<dbReference type="InterPro" id="IPR027417">
    <property type="entry name" value="P-loop_NTPase"/>
</dbReference>
<evidence type="ECO:0000256" key="2">
    <source>
        <dbReference type="ARBA" id="ARBA00022448"/>
    </source>
</evidence>
<sequence length="238" mass="25972">MPEKAASNDVTLQVRSVSKSLRGMKVLDSVSFSLAAGELVGLVGPNGAGKTTLIRIILGLLEADEGQVLINGLPVATAESRARVCYCLDNDGLYPTLTGAENLRFFQKAHGVEEDRISEVLESVGMVDAADVKVSSYSKGMRRRLGIARALLPSPDLLILDEPFAGLDPSGQRQLISLLQELRSHVGILFSSHDLHIVFSYASRVLGLKRTLLFDQLPADHWDGQRNLLERYEEVFGD</sequence>
<dbReference type="SUPFAM" id="SSF52540">
    <property type="entry name" value="P-loop containing nucleoside triphosphate hydrolases"/>
    <property type="match status" value="1"/>
</dbReference>
<comment type="caution">
    <text evidence="7">The sequence shown here is derived from an EMBL/GenBank/DDBJ whole genome shotgun (WGS) entry which is preliminary data.</text>
</comment>
<keyword evidence="2" id="KW-0813">Transport</keyword>
<dbReference type="Gene3D" id="3.40.50.300">
    <property type="entry name" value="P-loop containing nucleotide triphosphate hydrolases"/>
    <property type="match status" value="1"/>
</dbReference>
<comment type="similarity">
    <text evidence="1">Belongs to the ABC transporter superfamily.</text>
</comment>
<dbReference type="NCBIfam" id="TIGR01189">
    <property type="entry name" value="ccmA"/>
    <property type="match status" value="1"/>
</dbReference>